<dbReference type="InterPro" id="IPR036844">
    <property type="entry name" value="Hint_dom_sf"/>
</dbReference>
<dbReference type="InterPro" id="IPR006141">
    <property type="entry name" value="Intein_N"/>
</dbReference>
<dbReference type="EMBL" id="FWFO01000003">
    <property type="protein sequence ID" value="SLN63825.1"/>
    <property type="molecule type" value="Genomic_DNA"/>
</dbReference>
<dbReference type="CDD" id="cd00081">
    <property type="entry name" value="Hint"/>
    <property type="match status" value="1"/>
</dbReference>
<dbReference type="OrthoDB" id="6305173at2"/>
<evidence type="ECO:0000313" key="2">
    <source>
        <dbReference type="EMBL" id="SLN63825.1"/>
    </source>
</evidence>
<feature type="domain" description="Hedgehog/Intein (Hint)" evidence="1">
    <location>
        <begin position="121"/>
        <end position="259"/>
    </location>
</feature>
<gene>
    <name evidence="2" type="ORF">TRL7639_03606</name>
</gene>
<dbReference type="Pfam" id="PF13403">
    <property type="entry name" value="Hint_2"/>
    <property type="match status" value="1"/>
</dbReference>
<dbReference type="PROSITE" id="PS50817">
    <property type="entry name" value="INTEIN_N_TER"/>
    <property type="match status" value="1"/>
</dbReference>
<reference evidence="2 3" key="1">
    <citation type="submission" date="2017-03" db="EMBL/GenBank/DDBJ databases">
        <authorList>
            <person name="Afonso C.L."/>
            <person name="Miller P.J."/>
            <person name="Scott M.A."/>
            <person name="Spackman E."/>
            <person name="Goraichik I."/>
            <person name="Dimitrov K.M."/>
            <person name="Suarez D.L."/>
            <person name="Swayne D.E."/>
        </authorList>
    </citation>
    <scope>NUCLEOTIDE SEQUENCE [LARGE SCALE GENOMIC DNA]</scope>
    <source>
        <strain evidence="2 3">CECT 7639</strain>
    </source>
</reference>
<evidence type="ECO:0000313" key="3">
    <source>
        <dbReference type="Proteomes" id="UP000193077"/>
    </source>
</evidence>
<dbReference type="Proteomes" id="UP000193077">
    <property type="component" value="Unassembled WGS sequence"/>
</dbReference>
<dbReference type="GO" id="GO:0016539">
    <property type="term" value="P:intein-mediated protein splicing"/>
    <property type="evidence" value="ECO:0007669"/>
    <property type="project" value="InterPro"/>
</dbReference>
<dbReference type="AlphaFoldDB" id="A0A1Y5THK6"/>
<dbReference type="Gene3D" id="2.170.16.10">
    <property type="entry name" value="Hedgehog/Intein (Hint) domain"/>
    <property type="match status" value="1"/>
</dbReference>
<dbReference type="SUPFAM" id="SSF51294">
    <property type="entry name" value="Hedgehog/intein (Hint) domain"/>
    <property type="match status" value="1"/>
</dbReference>
<accession>A0A1Y5THK6</accession>
<organism evidence="2 3">
    <name type="scientific">Falsiruegeria litorea R37</name>
    <dbReference type="NCBI Taxonomy" id="1200284"/>
    <lineage>
        <taxon>Bacteria</taxon>
        <taxon>Pseudomonadati</taxon>
        <taxon>Pseudomonadota</taxon>
        <taxon>Alphaproteobacteria</taxon>
        <taxon>Rhodobacterales</taxon>
        <taxon>Roseobacteraceae</taxon>
        <taxon>Falsiruegeria</taxon>
    </lineage>
</organism>
<dbReference type="RefSeq" id="WP_085797238.1">
    <property type="nucleotide sequence ID" value="NZ_FWFO01000003.1"/>
</dbReference>
<evidence type="ECO:0000259" key="1">
    <source>
        <dbReference type="Pfam" id="PF13403"/>
    </source>
</evidence>
<sequence length="304" mass="33425">MPTNYLDQFFFIDPANPPAFGSSLVFQQLTLTDQNDDNDLDRFNGDAINGVDITRSWPGDTVTVDVPGQGPVTYTGITFYLADGSRVFTPTDGQVLQNGTFQSSSFVNSQGPLDVDDLGPICFTQGTKILTPEGEQRIDDLAVGDLVTTRDNGAQPILWIGRTTVEGHGDFAPIRFKAGVLGAKRPLLVSPQHRMVVDDWRASYFFGHKEVLVAARSLVNGDTVKQVKRDQIDYVHLLLAEHEVLFANGVASESYFPGHALTRSDREAQVEILTLFPELDNVTALQKKTVLPVVRARDARMMAV</sequence>
<protein>
    <recommendedName>
        <fullName evidence="1">Hedgehog/Intein (Hint) domain-containing protein</fullName>
    </recommendedName>
</protein>
<dbReference type="InterPro" id="IPR028992">
    <property type="entry name" value="Hedgehog/Intein_dom"/>
</dbReference>
<name>A0A1Y5THK6_9RHOB</name>
<proteinExistence type="predicted"/>
<keyword evidence="3" id="KW-1185">Reference proteome</keyword>